<evidence type="ECO:0000256" key="1">
    <source>
        <dbReference type="ARBA" id="ARBA00022737"/>
    </source>
</evidence>
<dbReference type="EMBL" id="JELX01003364">
    <property type="protein sequence ID" value="KYF52436.1"/>
    <property type="molecule type" value="Genomic_DNA"/>
</dbReference>
<dbReference type="Gene3D" id="1.25.40.10">
    <property type="entry name" value="Tetratricopeptide repeat domain"/>
    <property type="match status" value="1"/>
</dbReference>
<evidence type="ECO:0000313" key="4">
    <source>
        <dbReference type="Proteomes" id="UP000075604"/>
    </source>
</evidence>
<dbReference type="Proteomes" id="UP000075604">
    <property type="component" value="Unassembled WGS sequence"/>
</dbReference>
<dbReference type="AlphaFoldDB" id="A0A150P9Y6"/>
<reference evidence="3 4" key="1">
    <citation type="submission" date="2014-02" db="EMBL/GenBank/DDBJ databases">
        <title>The small core and large imbalanced accessory genome model reveals a collaborative survival strategy of Sorangium cellulosum strains in nature.</title>
        <authorList>
            <person name="Han K."/>
            <person name="Peng R."/>
            <person name="Blom J."/>
            <person name="Li Y.-Z."/>
        </authorList>
    </citation>
    <scope>NUCLEOTIDE SEQUENCE [LARGE SCALE GENOMIC DNA]</scope>
    <source>
        <strain evidence="3 4">So0157-18</strain>
    </source>
</reference>
<organism evidence="3 4">
    <name type="scientific">Sorangium cellulosum</name>
    <name type="common">Polyangium cellulosum</name>
    <dbReference type="NCBI Taxonomy" id="56"/>
    <lineage>
        <taxon>Bacteria</taxon>
        <taxon>Pseudomonadati</taxon>
        <taxon>Myxococcota</taxon>
        <taxon>Polyangia</taxon>
        <taxon>Polyangiales</taxon>
        <taxon>Polyangiaceae</taxon>
        <taxon>Sorangium</taxon>
    </lineage>
</organism>
<name>A0A150P9Y6_SORCE</name>
<dbReference type="InterPro" id="IPR011990">
    <property type="entry name" value="TPR-like_helical_dom_sf"/>
</dbReference>
<keyword evidence="2" id="KW-0802">TPR repeat</keyword>
<dbReference type="InterPro" id="IPR013105">
    <property type="entry name" value="TPR_2"/>
</dbReference>
<evidence type="ECO:0000313" key="3">
    <source>
        <dbReference type="EMBL" id="KYF52436.1"/>
    </source>
</evidence>
<accession>A0A150P9Y6</accession>
<keyword evidence="1" id="KW-0677">Repeat</keyword>
<comment type="caution">
    <text evidence="3">The sequence shown here is derived from an EMBL/GenBank/DDBJ whole genome shotgun (WGS) entry which is preliminary data.</text>
</comment>
<dbReference type="Pfam" id="PF07719">
    <property type="entry name" value="TPR_2"/>
    <property type="match status" value="1"/>
</dbReference>
<gene>
    <name evidence="3" type="ORF">BE04_09630</name>
</gene>
<evidence type="ECO:0000256" key="2">
    <source>
        <dbReference type="ARBA" id="ARBA00022803"/>
    </source>
</evidence>
<evidence type="ECO:0008006" key="5">
    <source>
        <dbReference type="Google" id="ProtNLM"/>
    </source>
</evidence>
<dbReference type="SUPFAM" id="SSF48452">
    <property type="entry name" value="TPR-like"/>
    <property type="match status" value="1"/>
</dbReference>
<proteinExistence type="predicted"/>
<sequence>MDGIDPNNPVVRLCAEGMQAEAEGRNEDARALFEQAWAARTDDYEACIAAHYVARHQGSDKETLAWNQEALRRADAAGGDRVRGFYPSLLLNLGRSHEVLGDTAEARACYERAAALLHELPAGPYGDMVRNAVKRARGRVE</sequence>
<protein>
    <recommendedName>
        <fullName evidence="5">Tetratricopeptide repeat protein</fullName>
    </recommendedName>
</protein>